<dbReference type="InterPro" id="IPR003439">
    <property type="entry name" value="ABC_transporter-like_ATP-bd"/>
</dbReference>
<feature type="transmembrane region" description="Helical" evidence="3">
    <location>
        <begin position="618"/>
        <end position="642"/>
    </location>
</feature>
<dbReference type="InterPro" id="IPR003593">
    <property type="entry name" value="AAA+_ATPase"/>
</dbReference>
<gene>
    <name evidence="5" type="ORF">FD755_015867</name>
</gene>
<name>A0A5N3XI02_MUNRE</name>
<dbReference type="PANTHER" id="PTHR19229">
    <property type="entry name" value="ATP-BINDING CASSETTE TRANSPORTER SUBFAMILY A ABCA"/>
    <property type="match status" value="1"/>
</dbReference>
<dbReference type="GO" id="GO:0005524">
    <property type="term" value="F:ATP binding"/>
    <property type="evidence" value="ECO:0007669"/>
    <property type="project" value="UniProtKB-KW"/>
</dbReference>
<feature type="transmembrane region" description="Helical" evidence="3">
    <location>
        <begin position="180"/>
        <end position="203"/>
    </location>
</feature>
<feature type="transmembrane region" description="Helical" evidence="3">
    <location>
        <begin position="737"/>
        <end position="755"/>
    </location>
</feature>
<feature type="transmembrane region" description="Helical" evidence="3">
    <location>
        <begin position="156"/>
        <end position="174"/>
    </location>
</feature>
<evidence type="ECO:0000259" key="4">
    <source>
        <dbReference type="PROSITE" id="PS50893"/>
    </source>
</evidence>
<keyword evidence="3" id="KW-0812">Transmembrane</keyword>
<dbReference type="GO" id="GO:0016020">
    <property type="term" value="C:membrane"/>
    <property type="evidence" value="ECO:0007669"/>
    <property type="project" value="InterPro"/>
</dbReference>
<accession>A0A5N3XI02</accession>
<sequence length="1202" mass="136778">RTILGIPNEEPMDRVLHPRNDSEMVGIVFNDTFSYRLKFSWGHRLQILREHFEYSDHCWALCDETFCFLSIYWQSGLVAFLTAINAAIIEVATNHSVMEKLTSVIGINVRKLLFISKGEIVNELFIFICLFLPYCALMHTGFIFIVSIFMTLVIKLFQMAILTGFMVVVIPFTLNGLPILTGLVGSLFTVSWGCLGFMALCLFNPFASTAGMAQISHQEYHVMIFFFLTFDTLLYLTLTLYFENILPDENGQQNSPPFFLKSSFWLQHKNTHHEVFGNEMNSEIFYSEILKKENKGKPKKVQALQGICLDIYEGQLTAILAHSGDGSATIYNTQLSEIMNIKEIRNYTRFCLQFNIYFDFLTVRESFGLFSKIKGIPPKEVEQEVKGVMMESDMHNSQDVIAKELSGGQKRKLTFEIAVLGEPQILLLDKPIARLDPFSRHLMWNFLKEWKTTNMIPFSTQFMNEADILPDRKLSLSNGKLGGAGLSLFLKQKWGIGYHLSLHRNERCDTERITFFITKHISDTRLTAEREEKLFADFCRDLENSSDQSIMNFGVSMTTLSEVFLNLKGRSAMDKPDFDTGVEPEVEQALCPLPEVKKAVNSAALLCFLKLRNERKIFLPLLVVFGIALISTICEKIVYSMFFRDYHWEFSPGMHFLPLEQLPQTPLTNLLIINNTGSNIEDAVQSLKRQVLVLEVDDARNRNVSEDPSYKGAIIESGGHKDYRFSVACNTKRMNCFPVLISIVSNALLGIFYLTELIKMKRSMFPPSNPRWATGNLSDFLLLLIVNCLSHYIGVSSVSLCPSVYWCGQALVDIPFYFGILSMHFMYYIFLEFTIALEFILVLLFSYLIIFILILLGLTCSGNIIMIIYTILIWSKIQDYEKSTTGEIILLTVFIPYLQITIFLFIIWCLEMKYGKETMRKDTFFRISPRRRENCPNPEEPEEEDEDIQTKRVKTANVLTASNLDEKLKKKRCFSARKTKTAVLNVSFCINKGEVLGLLGHNGAGKSTSIKIITGNTKPYEGVVVFSGRGTPQMQQEGNGIREHLDLYAAVKGLAKEKALQDQMTLPAKPLSEGVLGSLAVVLLEDPTTGMDPERQLQIEGRPADHPLQVEAEAVCDHMAIMHLKSKFGKDYLLEVKEKALTRVKALHTEILNYSFMMAYKLPMEGVHPLSQAFSKLDALFLELSKEQEQGNFDYDVVATVR</sequence>
<keyword evidence="6" id="KW-1185">Reference proteome</keyword>
<dbReference type="SMART" id="SM00382">
    <property type="entry name" value="AAA"/>
    <property type="match status" value="1"/>
</dbReference>
<feature type="transmembrane region" description="Helical" evidence="3">
    <location>
        <begin position="124"/>
        <end position="149"/>
    </location>
</feature>
<comment type="caution">
    <text evidence="5">The sequence shown here is derived from an EMBL/GenBank/DDBJ whole genome shotgun (WGS) entry which is preliminary data.</text>
</comment>
<dbReference type="GO" id="GO:0016887">
    <property type="term" value="F:ATP hydrolysis activity"/>
    <property type="evidence" value="ECO:0007669"/>
    <property type="project" value="InterPro"/>
</dbReference>
<dbReference type="GO" id="GO:0005319">
    <property type="term" value="F:lipid transporter activity"/>
    <property type="evidence" value="ECO:0007669"/>
    <property type="project" value="TreeGrafter"/>
</dbReference>
<dbReference type="PROSITE" id="PS50893">
    <property type="entry name" value="ABC_TRANSPORTER_2"/>
    <property type="match status" value="2"/>
</dbReference>
<feature type="transmembrane region" description="Helical" evidence="3">
    <location>
        <begin position="224"/>
        <end position="242"/>
    </location>
</feature>
<feature type="transmembrane region" description="Helical" evidence="3">
    <location>
        <begin position="840"/>
        <end position="868"/>
    </location>
</feature>
<dbReference type="Proteomes" id="UP000326062">
    <property type="component" value="Chromosome X"/>
</dbReference>
<dbReference type="Gene3D" id="3.40.50.300">
    <property type="entry name" value="P-loop containing nucleotide triphosphate hydrolases"/>
    <property type="match status" value="2"/>
</dbReference>
<keyword evidence="2" id="KW-0067">ATP-binding</keyword>
<feature type="domain" description="ABC transporter" evidence="4">
    <location>
        <begin position="284"/>
        <end position="503"/>
    </location>
</feature>
<dbReference type="AlphaFoldDB" id="A0A5N3XI02"/>
<feature type="non-terminal residue" evidence="5">
    <location>
        <position position="1"/>
    </location>
</feature>
<evidence type="ECO:0000313" key="6">
    <source>
        <dbReference type="Proteomes" id="UP000326062"/>
    </source>
</evidence>
<organism evidence="5 6">
    <name type="scientific">Muntiacus reevesi</name>
    <name type="common">Reeves' muntjac</name>
    <name type="synonym">Cervus reevesi</name>
    <dbReference type="NCBI Taxonomy" id="9886"/>
    <lineage>
        <taxon>Eukaryota</taxon>
        <taxon>Metazoa</taxon>
        <taxon>Chordata</taxon>
        <taxon>Craniata</taxon>
        <taxon>Vertebrata</taxon>
        <taxon>Euteleostomi</taxon>
        <taxon>Mammalia</taxon>
        <taxon>Eutheria</taxon>
        <taxon>Laurasiatheria</taxon>
        <taxon>Artiodactyla</taxon>
        <taxon>Ruminantia</taxon>
        <taxon>Pecora</taxon>
        <taxon>Cervidae</taxon>
        <taxon>Muntiacinae</taxon>
        <taxon>Muntiacus</taxon>
    </lineage>
</organism>
<keyword evidence="1" id="KW-0547">Nucleotide-binding</keyword>
<dbReference type="SUPFAM" id="SSF52540">
    <property type="entry name" value="P-loop containing nucleoside triphosphate hydrolases"/>
    <property type="match status" value="2"/>
</dbReference>
<dbReference type="EMBL" id="VCEB01000011">
    <property type="protein sequence ID" value="KAB0372075.1"/>
    <property type="molecule type" value="Genomic_DNA"/>
</dbReference>
<dbReference type="GO" id="GO:0140359">
    <property type="term" value="F:ABC-type transporter activity"/>
    <property type="evidence" value="ECO:0007669"/>
    <property type="project" value="InterPro"/>
</dbReference>
<keyword evidence="3" id="KW-0472">Membrane</keyword>
<keyword evidence="3" id="KW-1133">Transmembrane helix</keyword>
<evidence type="ECO:0000256" key="2">
    <source>
        <dbReference type="ARBA" id="ARBA00022840"/>
    </source>
</evidence>
<evidence type="ECO:0000256" key="3">
    <source>
        <dbReference type="SAM" id="Phobius"/>
    </source>
</evidence>
<protein>
    <recommendedName>
        <fullName evidence="4">ABC transporter domain-containing protein</fullName>
    </recommendedName>
</protein>
<dbReference type="FunFam" id="3.40.50.300:FF:000436">
    <property type="entry name" value="ATP binding cassette subfamily A member 9"/>
    <property type="match status" value="1"/>
</dbReference>
<dbReference type="PANTHER" id="PTHR19229:SF274">
    <property type="entry name" value="ABC-TYPE ORGANIC ANION TRANSPORTER ABCA8"/>
    <property type="match status" value="1"/>
</dbReference>
<dbReference type="InterPro" id="IPR027417">
    <property type="entry name" value="P-loop_NTPase"/>
</dbReference>
<feature type="transmembrane region" description="Helical" evidence="3">
    <location>
        <begin position="888"/>
        <end position="910"/>
    </location>
</feature>
<feature type="domain" description="ABC transporter" evidence="4">
    <location>
        <begin position="953"/>
        <end position="1179"/>
    </location>
</feature>
<evidence type="ECO:0000256" key="1">
    <source>
        <dbReference type="ARBA" id="ARBA00022741"/>
    </source>
</evidence>
<dbReference type="Pfam" id="PF00005">
    <property type="entry name" value="ABC_tran"/>
    <property type="match status" value="2"/>
</dbReference>
<dbReference type="InterPro" id="IPR026082">
    <property type="entry name" value="ABCA"/>
</dbReference>
<reference evidence="5 6" key="1">
    <citation type="submission" date="2019-06" db="EMBL/GenBank/DDBJ databases">
        <title>Discovery of a novel chromosome fission-fusion reversal in muntjac.</title>
        <authorList>
            <person name="Mudd A.B."/>
            <person name="Bredeson J.V."/>
            <person name="Baum R."/>
            <person name="Hockemeyer D."/>
            <person name="Rokhsar D.S."/>
        </authorList>
    </citation>
    <scope>NUCLEOTIDE SEQUENCE [LARGE SCALE GENOMIC DNA]</scope>
    <source>
        <strain evidence="5">UCam_UCB_Mr</strain>
        <tissue evidence="5">Fibroblast cell line</tissue>
    </source>
</reference>
<evidence type="ECO:0000313" key="5">
    <source>
        <dbReference type="EMBL" id="KAB0372075.1"/>
    </source>
</evidence>
<proteinExistence type="predicted"/>